<protein>
    <submittedName>
        <fullName evidence="2">Uncharacterized protein</fullName>
    </submittedName>
</protein>
<sequence>MCLKKGKKNRMRSNAKHPVEIGVPNAKHPVEIGVNRHSEVNDGNK</sequence>
<name>A0A6C8GR88_SALET</name>
<evidence type="ECO:0000313" key="3">
    <source>
        <dbReference type="Proteomes" id="UP000004906"/>
    </source>
</evidence>
<dbReference type="AlphaFoldDB" id="A0A6C8GR88"/>
<evidence type="ECO:0000256" key="1">
    <source>
        <dbReference type="SAM" id="MobiDB-lite"/>
    </source>
</evidence>
<reference evidence="2 3" key="1">
    <citation type="journal article" date="2011" name="BMC Genomics">
        <title>Genome sequencing reveals diversification of virulence factor content and possible host adaptation in distinct subpopulations of Salmonella enterica.</title>
        <authorList>
            <person name="den Bakker H.C."/>
            <person name="Moreno Switt A.I."/>
            <person name="Govoni G."/>
            <person name="Cummings C.A."/>
            <person name="Ranieri M.L."/>
            <person name="Degoricija L."/>
            <person name="Hoelzer K."/>
            <person name="Rodriguez-Rivera L.D."/>
            <person name="Brown S."/>
            <person name="Bolchacova E."/>
            <person name="Furtado M.R."/>
            <person name="Wiedmann M."/>
        </authorList>
    </citation>
    <scope>NUCLEOTIDE SEQUENCE [LARGE SCALE GENOMIC DNA]</scope>
    <source>
        <strain evidence="2 3">A4-669</strain>
    </source>
</reference>
<comment type="caution">
    <text evidence="2">The sequence shown here is derived from an EMBL/GenBank/DDBJ whole genome shotgun (WGS) entry which is preliminary data.</text>
</comment>
<gene>
    <name evidence="2" type="ORF">LTSEADE_1107</name>
</gene>
<proteinExistence type="predicted"/>
<dbReference type="Proteomes" id="UP000004906">
    <property type="component" value="Unassembled WGS sequence"/>
</dbReference>
<feature type="compositionally biased region" description="Basic residues" evidence="1">
    <location>
        <begin position="1"/>
        <end position="15"/>
    </location>
</feature>
<evidence type="ECO:0000313" key="2">
    <source>
        <dbReference type="EMBL" id="EHC39802.1"/>
    </source>
</evidence>
<organism evidence="2 3">
    <name type="scientific">Salmonella enterica subsp. enterica serovar Adelaide str. A4-669</name>
    <dbReference type="NCBI Taxonomy" id="913063"/>
    <lineage>
        <taxon>Bacteria</taxon>
        <taxon>Pseudomonadati</taxon>
        <taxon>Pseudomonadota</taxon>
        <taxon>Gammaproteobacteria</taxon>
        <taxon>Enterobacterales</taxon>
        <taxon>Enterobacteriaceae</taxon>
        <taxon>Salmonella</taxon>
    </lineage>
</organism>
<accession>A0A6C8GR88</accession>
<feature type="region of interest" description="Disordered" evidence="1">
    <location>
        <begin position="1"/>
        <end position="28"/>
    </location>
</feature>
<dbReference type="EMBL" id="AFCI01000391">
    <property type="protein sequence ID" value="EHC39802.1"/>
    <property type="molecule type" value="Genomic_DNA"/>
</dbReference>